<evidence type="ECO:0000313" key="2">
    <source>
        <dbReference type="Proteomes" id="UP000004095"/>
    </source>
</evidence>
<dbReference type="AlphaFoldDB" id="A1ZKE8"/>
<evidence type="ECO:0000313" key="1">
    <source>
        <dbReference type="EMBL" id="EAY29174.1"/>
    </source>
</evidence>
<dbReference type="EMBL" id="AAWS01000012">
    <property type="protein sequence ID" value="EAY29174.1"/>
    <property type="molecule type" value="Genomic_DNA"/>
</dbReference>
<gene>
    <name evidence="1" type="ORF">M23134_02365</name>
</gene>
<comment type="caution">
    <text evidence="1">The sequence shown here is derived from an EMBL/GenBank/DDBJ whole genome shotgun (WGS) entry which is preliminary data.</text>
</comment>
<reference evidence="1 2" key="1">
    <citation type="submission" date="2007-01" db="EMBL/GenBank/DDBJ databases">
        <authorList>
            <person name="Haygood M."/>
            <person name="Podell S."/>
            <person name="Anderson C."/>
            <person name="Hopkinson B."/>
            <person name="Roe K."/>
            <person name="Barbeau K."/>
            <person name="Gaasterland T."/>
            <person name="Ferriera S."/>
            <person name="Johnson J."/>
            <person name="Kravitz S."/>
            <person name="Beeson K."/>
            <person name="Sutton G."/>
            <person name="Rogers Y.-H."/>
            <person name="Friedman R."/>
            <person name="Frazier M."/>
            <person name="Venter J.C."/>
        </authorList>
    </citation>
    <scope>NUCLEOTIDE SEQUENCE [LARGE SCALE GENOMIC DNA]</scope>
    <source>
        <strain evidence="1 2">ATCC 23134</strain>
    </source>
</reference>
<protein>
    <submittedName>
        <fullName evidence="1">Uncharacterized protein</fullName>
    </submittedName>
</protein>
<dbReference type="Proteomes" id="UP000004095">
    <property type="component" value="Unassembled WGS sequence"/>
</dbReference>
<organism evidence="1 2">
    <name type="scientific">Microscilla marina ATCC 23134</name>
    <dbReference type="NCBI Taxonomy" id="313606"/>
    <lineage>
        <taxon>Bacteria</taxon>
        <taxon>Pseudomonadati</taxon>
        <taxon>Bacteroidota</taxon>
        <taxon>Cytophagia</taxon>
        <taxon>Cytophagales</taxon>
        <taxon>Microscillaceae</taxon>
        <taxon>Microscilla</taxon>
    </lineage>
</organism>
<sequence>MWKNGAVRQGIKNEHSHNPITDAYFEQGTNFKFCQCLNN</sequence>
<proteinExistence type="predicted"/>
<accession>A1ZKE8</accession>
<keyword evidence="2" id="KW-1185">Reference proteome</keyword>
<name>A1ZKE8_MICM2</name>